<dbReference type="EMBL" id="BT084970">
    <property type="protein sequence ID" value="ACR35323.1"/>
    <property type="molecule type" value="mRNA"/>
</dbReference>
<reference evidence="1" key="1">
    <citation type="journal article" date="2009" name="PLoS Genet.">
        <title>Sequencing, mapping, and analysis of 27,455 maize full-length cDNAs.</title>
        <authorList>
            <person name="Soderlund C."/>
            <person name="Descour A."/>
            <person name="Kudrna D."/>
            <person name="Bomhoff M."/>
            <person name="Boyd L."/>
            <person name="Currie J."/>
            <person name="Angelova A."/>
            <person name="Collura K."/>
            <person name="Wissotski M."/>
            <person name="Ashley E."/>
            <person name="Morrow D."/>
            <person name="Fernandes J."/>
            <person name="Walbot V."/>
            <person name="Yu Y."/>
        </authorList>
    </citation>
    <scope>NUCLEOTIDE SEQUENCE</scope>
    <source>
        <strain evidence="1">B73</strain>
    </source>
</reference>
<accession>C4J2C3</accession>
<organism evidence="1">
    <name type="scientific">Zea mays</name>
    <name type="common">Maize</name>
    <dbReference type="NCBI Taxonomy" id="4577"/>
    <lineage>
        <taxon>Eukaryota</taxon>
        <taxon>Viridiplantae</taxon>
        <taxon>Streptophyta</taxon>
        <taxon>Embryophyta</taxon>
        <taxon>Tracheophyta</taxon>
        <taxon>Spermatophyta</taxon>
        <taxon>Magnoliopsida</taxon>
        <taxon>Liliopsida</taxon>
        <taxon>Poales</taxon>
        <taxon>Poaceae</taxon>
        <taxon>PACMAD clade</taxon>
        <taxon>Panicoideae</taxon>
        <taxon>Andropogonodae</taxon>
        <taxon>Andropogoneae</taxon>
        <taxon>Tripsacinae</taxon>
        <taxon>Zea</taxon>
    </lineage>
</organism>
<proteinExistence type="evidence at transcript level"/>
<dbReference type="HOGENOM" id="CLU_3090166_0_0_1"/>
<name>C4J2C3_MAIZE</name>
<evidence type="ECO:0000313" key="1">
    <source>
        <dbReference type="EMBL" id="ACR35323.1"/>
    </source>
</evidence>
<dbReference type="AlphaFoldDB" id="C4J2C3"/>
<sequence>MKQLAMRLFLDQTPQSKQGISMSFCLAVPRLHNRPQCHAIPASFVYLAPAVY</sequence>
<reference evidence="1" key="2">
    <citation type="submission" date="2012-06" db="EMBL/GenBank/DDBJ databases">
        <authorList>
            <person name="Yu Y."/>
            <person name="Currie J."/>
            <person name="Lomeli R."/>
            <person name="Angelova A."/>
            <person name="Collura K."/>
            <person name="Wissotski M."/>
            <person name="Campos D."/>
            <person name="Kudrna D."/>
            <person name="Golser W."/>
            <person name="Ashely E."/>
            <person name="Descour A."/>
            <person name="Fernandes J."/>
            <person name="Soderlund C."/>
            <person name="Walbot V."/>
        </authorList>
    </citation>
    <scope>NUCLEOTIDE SEQUENCE</scope>
    <source>
        <strain evidence="1">B73</strain>
    </source>
</reference>
<protein>
    <submittedName>
        <fullName evidence="1">Uncharacterized protein</fullName>
    </submittedName>
</protein>